<organism evidence="1">
    <name type="scientific">viral metagenome</name>
    <dbReference type="NCBI Taxonomy" id="1070528"/>
    <lineage>
        <taxon>unclassified sequences</taxon>
        <taxon>metagenomes</taxon>
        <taxon>organismal metagenomes</taxon>
    </lineage>
</organism>
<dbReference type="AlphaFoldDB" id="A0A6C0AEH4"/>
<accession>A0A6C0AEH4</accession>
<dbReference type="EMBL" id="MN740593">
    <property type="protein sequence ID" value="QHS77775.1"/>
    <property type="molecule type" value="Genomic_DNA"/>
</dbReference>
<proteinExistence type="predicted"/>
<sequence length="55" mass="6826">MYIEIEDMDTSMYITSFDIIIVNRNSKLLIQKILNILKNENENYIYYFFRKSYIF</sequence>
<evidence type="ECO:0000313" key="1">
    <source>
        <dbReference type="EMBL" id="QHS77775.1"/>
    </source>
</evidence>
<reference evidence="1" key="1">
    <citation type="journal article" date="2020" name="Nature">
        <title>Giant virus diversity and host interactions through global metagenomics.</title>
        <authorList>
            <person name="Schulz F."/>
            <person name="Roux S."/>
            <person name="Paez-Espino D."/>
            <person name="Jungbluth S."/>
            <person name="Walsh D.A."/>
            <person name="Denef V.J."/>
            <person name="McMahon K.D."/>
            <person name="Konstantinidis K.T."/>
            <person name="Eloe-Fadrosh E.A."/>
            <person name="Kyrpides N.C."/>
            <person name="Woyke T."/>
        </authorList>
    </citation>
    <scope>NUCLEOTIDE SEQUENCE</scope>
    <source>
        <strain evidence="1">GVMAG-S-1021933-23</strain>
    </source>
</reference>
<name>A0A6C0AEH4_9ZZZZ</name>
<protein>
    <submittedName>
        <fullName evidence="1">Uncharacterized protein</fullName>
    </submittedName>
</protein>